<reference evidence="2 3" key="2">
    <citation type="submission" date="2013-02" db="EMBL/GenBank/DDBJ databases">
        <title>The Genome Sequence of Plasmodium falciparum Vietnam Oak-Knoll (FVO).</title>
        <authorList>
            <consortium name="The Broad Institute Genome Sequencing Platform"/>
            <consortium name="The Broad Institute Genome Sequencing Center for Infectious Disease"/>
            <person name="Neafsey D."/>
            <person name="Cheeseman I."/>
            <person name="Volkman S."/>
            <person name="Adams J."/>
            <person name="Walker B."/>
            <person name="Young S.K."/>
            <person name="Zeng Q."/>
            <person name="Gargeya S."/>
            <person name="Fitzgerald M."/>
            <person name="Haas B."/>
            <person name="Abouelleil A."/>
            <person name="Alvarado L."/>
            <person name="Arachchi H.M."/>
            <person name="Berlin A.M."/>
            <person name="Chapman S.B."/>
            <person name="Dewar J."/>
            <person name="Goldberg J."/>
            <person name="Griggs A."/>
            <person name="Gujja S."/>
            <person name="Hansen M."/>
            <person name="Howarth C."/>
            <person name="Imamovic A."/>
            <person name="Larimer J."/>
            <person name="McCowan C."/>
            <person name="Murphy C."/>
            <person name="Neiman D."/>
            <person name="Pearson M."/>
            <person name="Priest M."/>
            <person name="Roberts A."/>
            <person name="Saif S."/>
            <person name="Shea T."/>
            <person name="Sisk P."/>
            <person name="Sykes S."/>
            <person name="Wortman J."/>
            <person name="Nusbaum C."/>
            <person name="Birren B."/>
        </authorList>
    </citation>
    <scope>NUCLEOTIDE SEQUENCE [LARGE SCALE GENOMIC DNA]</scope>
    <source>
        <strain evidence="3">Vietnam Oak-Knoll (FVO)</strain>
    </source>
</reference>
<dbReference type="Proteomes" id="UP000030690">
    <property type="component" value="Unassembled WGS sequence"/>
</dbReference>
<keyword evidence="1" id="KW-0812">Transmembrane</keyword>
<dbReference type="EMBL" id="KI925078">
    <property type="protein sequence ID" value="ETW18571.1"/>
    <property type="molecule type" value="Genomic_DNA"/>
</dbReference>
<evidence type="ECO:0000313" key="3">
    <source>
        <dbReference type="Proteomes" id="UP000030690"/>
    </source>
</evidence>
<feature type="transmembrane region" description="Helical" evidence="1">
    <location>
        <begin position="80"/>
        <end position="107"/>
    </location>
</feature>
<organism evidence="2 3">
    <name type="scientific">Plasmodium falciparum Vietnam Oak-Knoll</name>
    <name type="common">FVO</name>
    <dbReference type="NCBI Taxonomy" id="1036723"/>
    <lineage>
        <taxon>Eukaryota</taxon>
        <taxon>Sar</taxon>
        <taxon>Alveolata</taxon>
        <taxon>Apicomplexa</taxon>
        <taxon>Aconoidasida</taxon>
        <taxon>Haemosporida</taxon>
        <taxon>Plasmodiidae</taxon>
        <taxon>Plasmodium</taxon>
        <taxon>Plasmodium (Laverania)</taxon>
    </lineage>
</organism>
<evidence type="ECO:0000256" key="1">
    <source>
        <dbReference type="SAM" id="Phobius"/>
    </source>
</evidence>
<keyword evidence="1" id="KW-0472">Membrane</keyword>
<name>A0A024V6V8_PLAFA</name>
<feature type="transmembrane region" description="Helical" evidence="1">
    <location>
        <begin position="285"/>
        <end position="307"/>
    </location>
</feature>
<dbReference type="OrthoDB" id="328211at2759"/>
<reference evidence="2 3" key="1">
    <citation type="submission" date="2013-02" db="EMBL/GenBank/DDBJ databases">
        <title>The Genome Annotation of Plasmodium falciparum Vietnam Oak-Knoll (FVO).</title>
        <authorList>
            <consortium name="The Broad Institute Genome Sequencing Platform"/>
            <consortium name="The Broad Institute Genome Sequencing Center for Infectious Disease"/>
            <person name="Neafsey D."/>
            <person name="Hoffman S."/>
            <person name="Volkman S."/>
            <person name="Rosenthal P."/>
            <person name="Walker B."/>
            <person name="Young S.K."/>
            <person name="Zeng Q."/>
            <person name="Gargeya S."/>
            <person name="Fitzgerald M."/>
            <person name="Haas B."/>
            <person name="Abouelleil A."/>
            <person name="Allen A.W."/>
            <person name="Alvarado L."/>
            <person name="Arachchi H.M."/>
            <person name="Berlin A.M."/>
            <person name="Chapman S.B."/>
            <person name="Gainer-Dewar J."/>
            <person name="Goldberg J."/>
            <person name="Griggs A."/>
            <person name="Gujja S."/>
            <person name="Hansen M."/>
            <person name="Howarth C."/>
            <person name="Imamovic A."/>
            <person name="Ireland A."/>
            <person name="Larimer J."/>
            <person name="McCowan C."/>
            <person name="Murphy C."/>
            <person name="Pearson M."/>
            <person name="Poon T.W."/>
            <person name="Priest M."/>
            <person name="Roberts A."/>
            <person name="Saif S."/>
            <person name="Shea T."/>
            <person name="Sisk P."/>
            <person name="Sykes S."/>
            <person name="Wortman J."/>
            <person name="Nusbaum C."/>
            <person name="Birren B."/>
        </authorList>
    </citation>
    <scope>NUCLEOTIDE SEQUENCE [LARGE SCALE GENOMIC DNA]</scope>
    <source>
        <strain evidence="3">Vietnam Oak-Knoll (FVO)</strain>
    </source>
</reference>
<proteinExistence type="predicted"/>
<dbReference type="SMR" id="A0A024V6V8"/>
<feature type="transmembrane region" description="Helical" evidence="1">
    <location>
        <begin position="128"/>
        <end position="153"/>
    </location>
</feature>
<gene>
    <name evidence="2" type="ORF">PFFVO_02470</name>
</gene>
<evidence type="ECO:0000313" key="2">
    <source>
        <dbReference type="EMBL" id="ETW18571.1"/>
    </source>
</evidence>
<sequence length="339" mass="40603">MDYTKNKKNGNIGHMIKEFYINWNYRRPSWRASFYYNCLSFLTGLSIVCTLIFQQLLKTFNFFINYYCEYEYINFILTDLLIYLTLISLICVFSFLLSRICSILSNFTINDFMSLGKWIERIGCTVKWFPWLVALLIIFWFIINVFNIITIYATPNLWCRNRLNVEGSFVANNCRLFEGRVAACTTDMVERKASDSINYVRKCNDLKFLRNHYYFTFVPDLKNKNYTQCTFNNINICILYKSLIYNHDVIEKIRKMNIEGCLRNPPKDIEDFYDQGMKTSDLYKYSQLFIIGSNVTFFILMFFFYFLKKTTQFDGLFYQSLHNSDIFILRLLRPLTPWS</sequence>
<keyword evidence="1" id="KW-1133">Transmembrane helix</keyword>
<dbReference type="AlphaFoldDB" id="A0A024V6V8"/>
<protein>
    <submittedName>
        <fullName evidence="2">Uncharacterized protein</fullName>
    </submittedName>
</protein>
<feature type="transmembrane region" description="Helical" evidence="1">
    <location>
        <begin position="34"/>
        <end position="57"/>
    </location>
</feature>
<accession>A0A024V6V8</accession>